<dbReference type="OrthoDB" id="75801at2759"/>
<dbReference type="PANTHER" id="PTHR18870:SF10">
    <property type="entry name" value="PROTEIN FAM184A"/>
    <property type="match status" value="1"/>
</dbReference>
<sequence length="1012" mass="119600">LSPSSTSCNLFYESGLTMEYTHDLHLKMSKKIAQLTKVIYALNTKNDEHEEAIRSLKDAHEDELEHVLSETREKILHYRSRMGAEAELKRRLHTLEESLELHDQLKHEALAEFELYRRRVDEMRLSSEEQHSQRVTSMQREAEELRCDFEEKLRCFSQLEARIEQEKQRAMDELKSVHHHELQELVENHQQSQSASVCVDQEELIELEELIEELKQEKENLEEEYEAKLDDSRAFYERELESMRRTQQLTTENLLAWKRSEVELRKEFQLQEAALQRTLCKLRSDLHRAQEEARESRDKTNRLQASLNNAEVTIKEAIQDREIWVMQLKDTEYELEGSRDRVQQQATEILHKASQIGTLQATQMSHEATIKDLQQEQSRLREKIVQLEEEKDRLQSQSQALDEQQRLQILNLEKSLCEQKQTYELDLAQARAKYEEEAAHVKEDEAEALEEVMEQHREQLESAHSAAEREKSQMINEMKEQYEIQHLSLEEQRSRMQQQLDTFREELTAKLNIANQEVSHLKELVREGEANLDSAENHISRLKENQEKLLIELDAARARVRETSHVLTDLQEEIESQKQQHDARIVAIKAEEKQKMDKITKELDHKWTDALRAELKTLREELTDEYEADKQAAFSQLSQQKDVEIMAARESWQRRVEDLLEQISLLKQSLELQLSQSNSALQQLQSQFTQERQHLAQELHELALEHQRREHHLQDAHCCTMQDLEEARQLELRELEDRLKQEQREEVHALREAHRQTLEILQQQSDQELQTLRFELEDEGKAMLASLRSELNHLHATAIEHLRQKNLQEKTVSKRELDKTVECCKHHEQDLLLQFSDLQTEANCRKNRVTDLDHEIHTLNETIDTLTKELELKGKEVLRARSEANLQIRAHEQDLSRRHEREMGELNTSHNRETQIMLSDFNKAQELLKDKISALQILLEGTEEKFRNRESRPEDLQTIAELREMVAERETLVKKLVDDKKFYQLELVNRDTSFNKVFNSSPNVGVINPLIK</sequence>
<dbReference type="EMBL" id="QNUK01000106">
    <property type="protein sequence ID" value="KAF5901712.1"/>
    <property type="molecule type" value="Genomic_DNA"/>
</dbReference>
<feature type="coiled-coil region" evidence="2">
    <location>
        <begin position="39"/>
        <end position="148"/>
    </location>
</feature>
<dbReference type="PANTHER" id="PTHR18870">
    <property type="entry name" value="PROTEIN TAG-278-RELATED"/>
    <property type="match status" value="1"/>
</dbReference>
<accession>A0A8J4X2E9</accession>
<dbReference type="Proteomes" id="UP000727407">
    <property type="component" value="Unassembled WGS sequence"/>
</dbReference>
<protein>
    <submittedName>
        <fullName evidence="4">Protein FAM</fullName>
    </submittedName>
</protein>
<evidence type="ECO:0000256" key="1">
    <source>
        <dbReference type="ARBA" id="ARBA00023054"/>
    </source>
</evidence>
<comment type="caution">
    <text evidence="4">The sequence shown here is derived from an EMBL/GenBank/DDBJ whole genome shotgun (WGS) entry which is preliminary data.</text>
</comment>
<evidence type="ECO:0000256" key="2">
    <source>
        <dbReference type="SAM" id="Coils"/>
    </source>
</evidence>
<dbReference type="InterPro" id="IPR039478">
    <property type="entry name" value="FAM184A/B_N"/>
</dbReference>
<feature type="domain" description="Protein FAM184A/B N-terminal" evidence="3">
    <location>
        <begin position="38"/>
        <end position="241"/>
    </location>
</feature>
<gene>
    <name evidence="4" type="ORF">DAT39_008564</name>
</gene>
<feature type="coiled-coil region" evidence="2">
    <location>
        <begin position="363"/>
        <end position="687"/>
    </location>
</feature>
<evidence type="ECO:0000259" key="3">
    <source>
        <dbReference type="Pfam" id="PF15665"/>
    </source>
</evidence>
<feature type="coiled-coil region" evidence="2">
    <location>
        <begin position="200"/>
        <end position="231"/>
    </location>
</feature>
<feature type="non-terminal residue" evidence="4">
    <location>
        <position position="1"/>
    </location>
</feature>
<organism evidence="4 5">
    <name type="scientific">Clarias magur</name>
    <name type="common">Asian catfish</name>
    <name type="synonym">Macropteronotus magur</name>
    <dbReference type="NCBI Taxonomy" id="1594786"/>
    <lineage>
        <taxon>Eukaryota</taxon>
        <taxon>Metazoa</taxon>
        <taxon>Chordata</taxon>
        <taxon>Craniata</taxon>
        <taxon>Vertebrata</taxon>
        <taxon>Euteleostomi</taxon>
        <taxon>Actinopterygii</taxon>
        <taxon>Neopterygii</taxon>
        <taxon>Teleostei</taxon>
        <taxon>Ostariophysi</taxon>
        <taxon>Siluriformes</taxon>
        <taxon>Clariidae</taxon>
        <taxon>Clarias</taxon>
    </lineage>
</organism>
<evidence type="ECO:0000313" key="5">
    <source>
        <dbReference type="Proteomes" id="UP000727407"/>
    </source>
</evidence>
<keyword evidence="5" id="KW-1185">Reference proteome</keyword>
<keyword evidence="1 2" id="KW-0175">Coiled coil</keyword>
<feature type="coiled-coil region" evidence="2">
    <location>
        <begin position="721"/>
        <end position="764"/>
    </location>
</feature>
<feature type="coiled-coil region" evidence="2">
    <location>
        <begin position="286"/>
        <end position="320"/>
    </location>
</feature>
<dbReference type="Pfam" id="PF15665">
    <property type="entry name" value="FAM184"/>
    <property type="match status" value="1"/>
</dbReference>
<feature type="non-terminal residue" evidence="4">
    <location>
        <position position="1012"/>
    </location>
</feature>
<proteinExistence type="predicted"/>
<evidence type="ECO:0000313" key="4">
    <source>
        <dbReference type="EMBL" id="KAF5901712.1"/>
    </source>
</evidence>
<dbReference type="AlphaFoldDB" id="A0A8J4X2E9"/>
<name>A0A8J4X2E9_CLAMG</name>
<reference evidence="4" key="1">
    <citation type="submission" date="2020-07" db="EMBL/GenBank/DDBJ databases">
        <title>Clarias magur genome sequencing, assembly and annotation.</title>
        <authorList>
            <person name="Kushwaha B."/>
            <person name="Kumar R."/>
            <person name="Das P."/>
            <person name="Joshi C.G."/>
            <person name="Kumar D."/>
            <person name="Nagpure N.S."/>
            <person name="Pandey M."/>
            <person name="Agarwal S."/>
            <person name="Srivastava S."/>
            <person name="Singh M."/>
            <person name="Sahoo L."/>
            <person name="Jayasankar P."/>
            <person name="Meher P.K."/>
            <person name="Koringa P.G."/>
            <person name="Iquebal M.A."/>
            <person name="Das S.P."/>
            <person name="Bit A."/>
            <person name="Patnaik S."/>
            <person name="Patel N."/>
            <person name="Shah T.M."/>
            <person name="Hinsu A."/>
            <person name="Jena J.K."/>
        </authorList>
    </citation>
    <scope>NUCLEOTIDE SEQUENCE</scope>
    <source>
        <strain evidence="4">CIFAMagur01</strain>
        <tissue evidence="4">Testis</tissue>
    </source>
</reference>